<accession>A0AAD5GVD7</accession>
<protein>
    <submittedName>
        <fullName evidence="1">Uncharacterized protein</fullName>
    </submittedName>
</protein>
<reference evidence="1" key="1">
    <citation type="submission" date="2022-06" db="EMBL/GenBank/DDBJ databases">
        <title>Uncovering the hologenomic basis of an extraordinary plant invasion.</title>
        <authorList>
            <person name="Bieker V.C."/>
            <person name="Martin M.D."/>
            <person name="Gilbert T."/>
            <person name="Hodgins K."/>
            <person name="Battlay P."/>
            <person name="Petersen B."/>
            <person name="Wilson J."/>
        </authorList>
    </citation>
    <scope>NUCLEOTIDE SEQUENCE</scope>
    <source>
        <strain evidence="1">AA19_3_7</strain>
        <tissue evidence="1">Leaf</tissue>
    </source>
</reference>
<dbReference type="EMBL" id="JAMZMK010003049">
    <property type="protein sequence ID" value="KAI7754554.1"/>
    <property type="molecule type" value="Genomic_DNA"/>
</dbReference>
<comment type="caution">
    <text evidence="1">The sequence shown here is derived from an EMBL/GenBank/DDBJ whole genome shotgun (WGS) entry which is preliminary data.</text>
</comment>
<organism evidence="1 2">
    <name type="scientific">Ambrosia artemisiifolia</name>
    <name type="common">Common ragweed</name>
    <dbReference type="NCBI Taxonomy" id="4212"/>
    <lineage>
        <taxon>Eukaryota</taxon>
        <taxon>Viridiplantae</taxon>
        <taxon>Streptophyta</taxon>
        <taxon>Embryophyta</taxon>
        <taxon>Tracheophyta</taxon>
        <taxon>Spermatophyta</taxon>
        <taxon>Magnoliopsida</taxon>
        <taxon>eudicotyledons</taxon>
        <taxon>Gunneridae</taxon>
        <taxon>Pentapetalae</taxon>
        <taxon>asterids</taxon>
        <taxon>campanulids</taxon>
        <taxon>Asterales</taxon>
        <taxon>Asteraceae</taxon>
        <taxon>Asteroideae</taxon>
        <taxon>Heliantheae alliance</taxon>
        <taxon>Heliantheae</taxon>
        <taxon>Ambrosia</taxon>
    </lineage>
</organism>
<keyword evidence="2" id="KW-1185">Reference proteome</keyword>
<gene>
    <name evidence="1" type="ORF">M8C21_013448</name>
</gene>
<evidence type="ECO:0000313" key="2">
    <source>
        <dbReference type="Proteomes" id="UP001206925"/>
    </source>
</evidence>
<sequence length="246" mass="28158">VKAFFSLRQLPMLSTMFLQIWEEVSSSFVYIHTYFFFGLREQQEPLPTAAKLNRNPNNTVQRFLLLFLSPWLGDDDCDFLAFNGTTPVKMWWYFFSPGNDGDGVTARVPNKAFVSPITLHSAIREKNEQGHVINGFQPMSILDAIPFVPLIPAADLEEVTTLFAAFLSIHHIQMAIKNESPYWRGRAATTIQVAWRYRRKRRNLAATSRSGSTYPSNKLSFLILHIALKEKMILNGNHMLDFITVV</sequence>
<proteinExistence type="predicted"/>
<feature type="non-terminal residue" evidence="1">
    <location>
        <position position="246"/>
    </location>
</feature>
<dbReference type="Proteomes" id="UP001206925">
    <property type="component" value="Unassembled WGS sequence"/>
</dbReference>
<name>A0AAD5GVD7_AMBAR</name>
<evidence type="ECO:0000313" key="1">
    <source>
        <dbReference type="EMBL" id="KAI7754554.1"/>
    </source>
</evidence>
<dbReference type="AlphaFoldDB" id="A0AAD5GVD7"/>